<dbReference type="OrthoDB" id="248923at2759"/>
<evidence type="ECO:0000256" key="11">
    <source>
        <dbReference type="SAM" id="MobiDB-lite"/>
    </source>
</evidence>
<dbReference type="SUPFAM" id="SSF56112">
    <property type="entry name" value="Protein kinase-like (PK-like)"/>
    <property type="match status" value="1"/>
</dbReference>
<dbReference type="InterPro" id="IPR017441">
    <property type="entry name" value="Protein_kinase_ATP_BS"/>
</dbReference>
<name>A0A9Q1QGB0_9CARY</name>
<feature type="binding site" evidence="10">
    <location>
        <position position="33"/>
    </location>
    <ligand>
        <name>ATP</name>
        <dbReference type="ChEBI" id="CHEBI:30616"/>
    </ligand>
</feature>
<evidence type="ECO:0000256" key="8">
    <source>
        <dbReference type="ARBA" id="ARBA00047899"/>
    </source>
</evidence>
<accession>A0A9Q1QGB0</accession>
<evidence type="ECO:0000259" key="12">
    <source>
        <dbReference type="PROSITE" id="PS50011"/>
    </source>
</evidence>
<dbReference type="GO" id="GO:0007017">
    <property type="term" value="P:microtubule-based process"/>
    <property type="evidence" value="ECO:0007669"/>
    <property type="project" value="TreeGrafter"/>
</dbReference>
<dbReference type="EC" id="2.7.11.1" evidence="2"/>
<evidence type="ECO:0000256" key="10">
    <source>
        <dbReference type="PROSITE-ProRule" id="PRU10141"/>
    </source>
</evidence>
<feature type="compositionally biased region" description="Basic and acidic residues" evidence="11">
    <location>
        <begin position="507"/>
        <end position="518"/>
    </location>
</feature>
<feature type="region of interest" description="Disordered" evidence="11">
    <location>
        <begin position="750"/>
        <end position="815"/>
    </location>
</feature>
<feature type="compositionally biased region" description="Low complexity" evidence="11">
    <location>
        <begin position="599"/>
        <end position="608"/>
    </location>
</feature>
<dbReference type="GO" id="GO:0005524">
    <property type="term" value="F:ATP binding"/>
    <property type="evidence" value="ECO:0007669"/>
    <property type="project" value="UniProtKB-UniRule"/>
</dbReference>
<dbReference type="PROSITE" id="PS50011">
    <property type="entry name" value="PROTEIN_KINASE_DOM"/>
    <property type="match status" value="1"/>
</dbReference>
<feature type="region of interest" description="Disordered" evidence="11">
    <location>
        <begin position="473"/>
        <end position="532"/>
    </location>
</feature>
<reference evidence="13" key="1">
    <citation type="submission" date="2022-04" db="EMBL/GenBank/DDBJ databases">
        <title>Carnegiea gigantea Genome sequencing and assembly v2.</title>
        <authorList>
            <person name="Copetti D."/>
            <person name="Sanderson M.J."/>
            <person name="Burquez A."/>
            <person name="Wojciechowski M.F."/>
        </authorList>
    </citation>
    <scope>NUCLEOTIDE SEQUENCE</scope>
    <source>
        <strain evidence="13">SGP5-SGP5p</strain>
        <tissue evidence="13">Aerial part</tissue>
    </source>
</reference>
<keyword evidence="4" id="KW-0808">Transferase</keyword>
<keyword evidence="6" id="KW-0418">Kinase</keyword>
<feature type="compositionally biased region" description="Polar residues" evidence="11">
    <location>
        <begin position="767"/>
        <end position="776"/>
    </location>
</feature>
<dbReference type="PROSITE" id="PS00107">
    <property type="entry name" value="PROTEIN_KINASE_ATP"/>
    <property type="match status" value="1"/>
</dbReference>
<evidence type="ECO:0000256" key="9">
    <source>
        <dbReference type="ARBA" id="ARBA00048679"/>
    </source>
</evidence>
<evidence type="ECO:0000256" key="4">
    <source>
        <dbReference type="ARBA" id="ARBA00022679"/>
    </source>
</evidence>
<feature type="compositionally biased region" description="Polar residues" evidence="11">
    <location>
        <begin position="480"/>
        <end position="492"/>
    </location>
</feature>
<dbReference type="InterPro" id="IPR011009">
    <property type="entry name" value="Kinase-like_dom_sf"/>
</dbReference>
<feature type="compositionally biased region" description="Basic residues" evidence="11">
    <location>
        <begin position="575"/>
        <end position="594"/>
    </location>
</feature>
<evidence type="ECO:0000256" key="7">
    <source>
        <dbReference type="ARBA" id="ARBA00022840"/>
    </source>
</evidence>
<dbReference type="PANTHER" id="PTHR43671">
    <property type="entry name" value="SERINE/THREONINE-PROTEIN KINASE NEK"/>
    <property type="match status" value="1"/>
</dbReference>
<keyword evidence="7 10" id="KW-0067">ATP-binding</keyword>
<dbReference type="InterPro" id="IPR000719">
    <property type="entry name" value="Prot_kinase_dom"/>
</dbReference>
<comment type="catalytic activity">
    <reaction evidence="8">
        <text>L-threonyl-[protein] + ATP = O-phospho-L-threonyl-[protein] + ADP + H(+)</text>
        <dbReference type="Rhea" id="RHEA:46608"/>
        <dbReference type="Rhea" id="RHEA-COMP:11060"/>
        <dbReference type="Rhea" id="RHEA-COMP:11605"/>
        <dbReference type="ChEBI" id="CHEBI:15378"/>
        <dbReference type="ChEBI" id="CHEBI:30013"/>
        <dbReference type="ChEBI" id="CHEBI:30616"/>
        <dbReference type="ChEBI" id="CHEBI:61977"/>
        <dbReference type="ChEBI" id="CHEBI:456216"/>
        <dbReference type="EC" id="2.7.11.1"/>
    </reaction>
</comment>
<dbReference type="Pfam" id="PF00069">
    <property type="entry name" value="Pkinase"/>
    <property type="match status" value="1"/>
</dbReference>
<evidence type="ECO:0000256" key="3">
    <source>
        <dbReference type="ARBA" id="ARBA00022527"/>
    </source>
</evidence>
<feature type="compositionally biased region" description="Polar residues" evidence="11">
    <location>
        <begin position="788"/>
        <end position="801"/>
    </location>
</feature>
<keyword evidence="3" id="KW-0723">Serine/threonine-protein kinase</keyword>
<feature type="region of interest" description="Disordered" evidence="11">
    <location>
        <begin position="563"/>
        <end position="614"/>
    </location>
</feature>
<protein>
    <recommendedName>
        <fullName evidence="2">non-specific serine/threonine protein kinase</fullName>
        <ecNumber evidence="2">2.7.11.1</ecNumber>
    </recommendedName>
</protein>
<evidence type="ECO:0000256" key="2">
    <source>
        <dbReference type="ARBA" id="ARBA00012513"/>
    </source>
</evidence>
<dbReference type="InterPro" id="IPR050660">
    <property type="entry name" value="NEK_Ser/Thr_kinase"/>
</dbReference>
<sequence length="976" mass="106908">MEQYEIMERIGRGAFGAAILVNHKVEKKRYVLKKIRLARQTERCRRSAHQEMALIARIQHPYIVEFKEAWVEKVRVRGCYVCIVTGYCEGGDMAELMKNANGTYFPEEYVNVYCITQLFAPLAPDYQLLCIMCLTLYTIINHLQCSNIFLTKDHDVRLGDFGLAKTLKADDLASSVSSFVTCIFFCCECNVVGTPNYMCPELLADIPYGFKSDIWSLGCCMYEMAAHRPAFKAFDMAGLISKINRSSMGPLPSRYSPSLKTLIKGMLRKNPENRPSASEILKHPYLQPYVNMYRPPSSQSPGRLVSAVCETRKPMAESQNSGSCCSDKESSVSTEKNIPVLVYCGSKGAEIDIVSDDGVNYENPPQQNEQNCTAGYVANLHEQEVTRLIINVTKSNCNVKKPNVIKNILMAPEVGKTRENTSPMRSNRARVVQRGKIEVSAKVLKPTIIPPTIKPAADSPAIVPVRACADSARLHASPSPEHQSSIIESSPKTKPIHDVPSLCSTKHVADDASADRPTQKTPPSHLFKQPPFVGRIRQGGADTISTVNDSVNVALGKREIAQESGSIAVQSKIPRAPHKEKQQRRKNFRARSRPKRADSSNSTSSSVSMQACELSDDATSPFRSYMEHAVHDHQAGNNIKRFESHRPSGDTASLLYTKMPQDNAPAHTEYTELHHPGGASASYLYPEIPANSSDQAIGNDRPVGHLASNCPSSASGSHLYTRMPQTELHSLHGAQQNLTGENYTHLSCAAATSDSKANPESDDVATGRNSKVSESDPSLKLPHRNSEENSTCNDQFSSTPPVESDPVPCTNAISGGDDKFTVRELLFPGANSGASEAPLSSMNPTTGSQNATPESQPPMRSVFPETRESASRDVKIIGSAISMSGSSEHAKLPSCGKERDPPTKEVLDVNSFRQRAEALEGLLELSAELLEQNRLGELAVVLKPFGKDNKVSPRETAIWLARSLKGMMIDDSSRAP</sequence>
<organism evidence="13 14">
    <name type="scientific">Carnegiea gigantea</name>
    <dbReference type="NCBI Taxonomy" id="171969"/>
    <lineage>
        <taxon>Eukaryota</taxon>
        <taxon>Viridiplantae</taxon>
        <taxon>Streptophyta</taxon>
        <taxon>Embryophyta</taxon>
        <taxon>Tracheophyta</taxon>
        <taxon>Spermatophyta</taxon>
        <taxon>Magnoliopsida</taxon>
        <taxon>eudicotyledons</taxon>
        <taxon>Gunneridae</taxon>
        <taxon>Pentapetalae</taxon>
        <taxon>Caryophyllales</taxon>
        <taxon>Cactineae</taxon>
        <taxon>Cactaceae</taxon>
        <taxon>Cactoideae</taxon>
        <taxon>Echinocereeae</taxon>
        <taxon>Carnegiea</taxon>
    </lineage>
</organism>
<keyword evidence="14" id="KW-1185">Reference proteome</keyword>
<dbReference type="GO" id="GO:0004674">
    <property type="term" value="F:protein serine/threonine kinase activity"/>
    <property type="evidence" value="ECO:0007669"/>
    <property type="project" value="UniProtKB-KW"/>
</dbReference>
<evidence type="ECO:0000313" key="13">
    <source>
        <dbReference type="EMBL" id="KAJ8440491.1"/>
    </source>
</evidence>
<feature type="compositionally biased region" description="Polar residues" evidence="11">
    <location>
        <begin position="832"/>
        <end position="854"/>
    </location>
</feature>
<comment type="caution">
    <text evidence="13">The sequence shown here is derived from an EMBL/GenBank/DDBJ whole genome shotgun (WGS) entry which is preliminary data.</text>
</comment>
<dbReference type="GO" id="GO:0055028">
    <property type="term" value="C:cortical microtubule"/>
    <property type="evidence" value="ECO:0007669"/>
    <property type="project" value="TreeGrafter"/>
</dbReference>
<comment type="similarity">
    <text evidence="1">Belongs to the protein kinase superfamily. NEK Ser/Thr protein kinase family. NIMA subfamily.</text>
</comment>
<evidence type="ECO:0000256" key="5">
    <source>
        <dbReference type="ARBA" id="ARBA00022741"/>
    </source>
</evidence>
<keyword evidence="5 10" id="KW-0547">Nucleotide-binding</keyword>
<comment type="catalytic activity">
    <reaction evidence="9">
        <text>L-seryl-[protein] + ATP = O-phospho-L-seryl-[protein] + ADP + H(+)</text>
        <dbReference type="Rhea" id="RHEA:17989"/>
        <dbReference type="Rhea" id="RHEA-COMP:9863"/>
        <dbReference type="Rhea" id="RHEA-COMP:11604"/>
        <dbReference type="ChEBI" id="CHEBI:15378"/>
        <dbReference type="ChEBI" id="CHEBI:29999"/>
        <dbReference type="ChEBI" id="CHEBI:30616"/>
        <dbReference type="ChEBI" id="CHEBI:83421"/>
        <dbReference type="ChEBI" id="CHEBI:456216"/>
        <dbReference type="EC" id="2.7.11.1"/>
    </reaction>
</comment>
<dbReference type="PANTHER" id="PTHR43671:SF98">
    <property type="entry name" value="SERINE_THREONINE-PROTEIN KINASE NEK11"/>
    <property type="match status" value="1"/>
</dbReference>
<dbReference type="AlphaFoldDB" id="A0A9Q1QGB0"/>
<dbReference type="Proteomes" id="UP001153076">
    <property type="component" value="Unassembled WGS sequence"/>
</dbReference>
<gene>
    <name evidence="13" type="ORF">Cgig2_022932</name>
</gene>
<proteinExistence type="inferred from homology"/>
<evidence type="ECO:0000313" key="14">
    <source>
        <dbReference type="Proteomes" id="UP001153076"/>
    </source>
</evidence>
<dbReference type="Gene3D" id="1.10.510.10">
    <property type="entry name" value="Transferase(Phosphotransferase) domain 1"/>
    <property type="match status" value="1"/>
</dbReference>
<dbReference type="EMBL" id="JAKOGI010000188">
    <property type="protein sequence ID" value="KAJ8440491.1"/>
    <property type="molecule type" value="Genomic_DNA"/>
</dbReference>
<evidence type="ECO:0000256" key="1">
    <source>
        <dbReference type="ARBA" id="ARBA00010886"/>
    </source>
</evidence>
<feature type="domain" description="Protein kinase" evidence="12">
    <location>
        <begin position="4"/>
        <end position="286"/>
    </location>
</feature>
<feature type="region of interest" description="Disordered" evidence="11">
    <location>
        <begin position="831"/>
        <end position="869"/>
    </location>
</feature>
<evidence type="ECO:0000256" key="6">
    <source>
        <dbReference type="ARBA" id="ARBA00022777"/>
    </source>
</evidence>
<dbReference type="Gene3D" id="3.30.200.20">
    <property type="entry name" value="Phosphorylase Kinase, domain 1"/>
    <property type="match status" value="1"/>
</dbReference>